<evidence type="ECO:0000256" key="4">
    <source>
        <dbReference type="RuleBase" id="RU367133"/>
    </source>
</evidence>
<reference evidence="7" key="1">
    <citation type="submission" date="2016-06" db="UniProtKB">
        <authorList>
            <consortium name="WormBaseParasite"/>
        </authorList>
    </citation>
    <scope>IDENTIFICATION</scope>
</reference>
<dbReference type="GO" id="GO:0000184">
    <property type="term" value="P:nuclear-transcribed mRNA catabolic process, nonsense-mediated decay"/>
    <property type="evidence" value="ECO:0007669"/>
    <property type="project" value="UniProtKB-UniRule"/>
</dbReference>
<keyword evidence="6" id="KW-1185">Reference proteome</keyword>
<reference evidence="5 6" key="2">
    <citation type="submission" date="2018-11" db="EMBL/GenBank/DDBJ databases">
        <authorList>
            <consortium name="Pathogen Informatics"/>
        </authorList>
    </citation>
    <scope>NUCLEOTIDE SEQUENCE [LARGE SCALE GENOMIC DNA]</scope>
</reference>
<evidence type="ECO:0000313" key="7">
    <source>
        <dbReference type="WBParaSite" id="GPUH_0001757201-mRNA-1"/>
    </source>
</evidence>
<dbReference type="OrthoDB" id="63589at2759"/>
<evidence type="ECO:0000256" key="1">
    <source>
        <dbReference type="ARBA" id="ARBA00006443"/>
    </source>
</evidence>
<protein>
    <recommendedName>
        <fullName evidence="3 4">Nonsense-mediated mRNA decay factor SMG8</fullName>
    </recommendedName>
</protein>
<dbReference type="WBParaSite" id="GPUH_0001757201-mRNA-1">
    <property type="protein sequence ID" value="GPUH_0001757201-mRNA-1"/>
    <property type="gene ID" value="GPUH_0001757201"/>
</dbReference>
<dbReference type="Proteomes" id="UP000271098">
    <property type="component" value="Unassembled WGS sequence"/>
</dbReference>
<dbReference type="EMBL" id="UYRT01085343">
    <property type="protein sequence ID" value="VDN30013.1"/>
    <property type="molecule type" value="Genomic_DNA"/>
</dbReference>
<name>A0A183E9A9_9BILA</name>
<keyword evidence="2 4" id="KW-0866">Nonsense-mediated mRNA decay</keyword>
<dbReference type="Pfam" id="PF10220">
    <property type="entry name" value="Smg8_Smg9"/>
    <property type="match status" value="1"/>
</dbReference>
<proteinExistence type="inferred from homology"/>
<dbReference type="AlphaFoldDB" id="A0A183E9A9"/>
<gene>
    <name evidence="5" type="ORF">GPUH_LOCUS17551</name>
</gene>
<dbReference type="PANTHER" id="PTHR13091:SF0">
    <property type="entry name" value="NONSENSE-MEDIATED MRNA DECAY FACTOR SMG8"/>
    <property type="match status" value="1"/>
</dbReference>
<sequence>MFEERRVIVVGIVGKNTEQTSKADPINRLLQRPVFQQHVASNNGNTIASWLTESTYNLTMFEERRVIVVGIVGKNTEQTSKADPINRLLQRPVFQQHVASNNGNAIASIEAFYSPEMSTLFLHLSGYGDMCSLEYFLNKNSTSDDRKGFFENLSDIETEHTRCLAFLLVYSHALLFVDPGCRFDQSYCRALKHANELRIRLREQISSKLEAVEDFPHAWAVEGRLAQPRFLFAFHRHLLRVDLSSLRRVC</sequence>
<organism evidence="7">
    <name type="scientific">Gongylonema pulchrum</name>
    <dbReference type="NCBI Taxonomy" id="637853"/>
    <lineage>
        <taxon>Eukaryota</taxon>
        <taxon>Metazoa</taxon>
        <taxon>Ecdysozoa</taxon>
        <taxon>Nematoda</taxon>
        <taxon>Chromadorea</taxon>
        <taxon>Rhabditida</taxon>
        <taxon>Spirurina</taxon>
        <taxon>Spiruromorpha</taxon>
        <taxon>Spiruroidea</taxon>
        <taxon>Gongylonematidae</taxon>
        <taxon>Gongylonema</taxon>
    </lineage>
</organism>
<comment type="function">
    <text evidence="4">Involved in nonsense-mediated decay (NMD) of mRNAs containing premature stop codons.</text>
</comment>
<evidence type="ECO:0000313" key="6">
    <source>
        <dbReference type="Proteomes" id="UP000271098"/>
    </source>
</evidence>
<evidence type="ECO:0000256" key="3">
    <source>
        <dbReference type="ARBA" id="ARBA00029509"/>
    </source>
</evidence>
<accession>A0A183E9A9</accession>
<dbReference type="PANTHER" id="PTHR13091">
    <property type="entry name" value="AMPLIFIED IN BREAST CANCER 2-RELATED"/>
    <property type="match status" value="1"/>
</dbReference>
<evidence type="ECO:0000256" key="2">
    <source>
        <dbReference type="ARBA" id="ARBA00023161"/>
    </source>
</evidence>
<comment type="similarity">
    <text evidence="1 4">Belongs to the SMG8 family.</text>
</comment>
<dbReference type="InterPro" id="IPR019354">
    <property type="entry name" value="SMG8-like"/>
</dbReference>
<evidence type="ECO:0000313" key="5">
    <source>
        <dbReference type="EMBL" id="VDN30013.1"/>
    </source>
</evidence>